<keyword evidence="3" id="KW-0539">Nucleus</keyword>
<dbReference type="InterPro" id="IPR000504">
    <property type="entry name" value="RRM_dom"/>
</dbReference>
<dbReference type="Gene3D" id="3.30.70.330">
    <property type="match status" value="1"/>
</dbReference>
<dbReference type="GO" id="GO:0005730">
    <property type="term" value="C:nucleolus"/>
    <property type="evidence" value="ECO:0007669"/>
    <property type="project" value="UniProtKB-SubCell"/>
</dbReference>
<feature type="compositionally biased region" description="Acidic residues" evidence="5">
    <location>
        <begin position="121"/>
        <end position="148"/>
    </location>
</feature>
<dbReference type="AlphaFoldDB" id="A0A0D6EPX4"/>
<dbReference type="EMBL" id="CENE01000018">
    <property type="protein sequence ID" value="CEQ41853.1"/>
    <property type="molecule type" value="Genomic_DNA"/>
</dbReference>
<feature type="region of interest" description="Disordered" evidence="5">
    <location>
        <begin position="381"/>
        <end position="421"/>
    </location>
</feature>
<evidence type="ECO:0000256" key="5">
    <source>
        <dbReference type="SAM" id="MobiDB-lite"/>
    </source>
</evidence>
<dbReference type="PANTHER" id="PTHR46754">
    <property type="entry name" value="MKI67 FHA DOMAIN-INTERACTING NUCLEOLAR PHOSPHOPROTEIN"/>
    <property type="match status" value="1"/>
</dbReference>
<feature type="domain" description="RRM" evidence="6">
    <location>
        <begin position="208"/>
        <end position="308"/>
    </location>
</feature>
<reference evidence="8" key="1">
    <citation type="submission" date="2015-02" db="EMBL/GenBank/DDBJ databases">
        <authorList>
            <person name="Gon?alves P."/>
        </authorList>
    </citation>
    <scope>NUCLEOTIDE SEQUENCE [LARGE SCALE GENOMIC DNA]</scope>
</reference>
<keyword evidence="2 4" id="KW-0694">RNA-binding</keyword>
<feature type="region of interest" description="Disordered" evidence="5">
    <location>
        <begin position="1"/>
        <end position="193"/>
    </location>
</feature>
<dbReference type="CDD" id="cd12307">
    <property type="entry name" value="RRM_NIFK_like"/>
    <property type="match status" value="1"/>
</dbReference>
<feature type="region of interest" description="Disordered" evidence="5">
    <location>
        <begin position="328"/>
        <end position="348"/>
    </location>
</feature>
<dbReference type="GO" id="GO:0003723">
    <property type="term" value="F:RNA binding"/>
    <property type="evidence" value="ECO:0007669"/>
    <property type="project" value="UniProtKB-UniRule"/>
</dbReference>
<protein>
    <submittedName>
        <fullName evidence="7">SPOSA6832_03604-mRNA-1:cds</fullName>
    </submittedName>
</protein>
<name>A0A0D6EPX4_SPOSA</name>
<evidence type="ECO:0000313" key="7">
    <source>
        <dbReference type="EMBL" id="CEQ41853.1"/>
    </source>
</evidence>
<evidence type="ECO:0000259" key="6">
    <source>
        <dbReference type="PROSITE" id="PS50102"/>
    </source>
</evidence>
<evidence type="ECO:0000313" key="8">
    <source>
        <dbReference type="Proteomes" id="UP000243876"/>
    </source>
</evidence>
<dbReference type="InterPro" id="IPR035979">
    <property type="entry name" value="RBD_domain_sf"/>
</dbReference>
<feature type="compositionally biased region" description="Basic and acidic residues" evidence="5">
    <location>
        <begin position="74"/>
        <end position="112"/>
    </location>
</feature>
<gene>
    <name evidence="7" type="primary">SPOSA6832_03604</name>
</gene>
<evidence type="ECO:0000256" key="1">
    <source>
        <dbReference type="ARBA" id="ARBA00004604"/>
    </source>
</evidence>
<sequence length="421" mass="46219">MAKSTPKAVKTATPKATPSSSAAAKASPSVSASKKRVRVVEAAASDPDLDTPGSASKKTKTKGKELASTVGKNGVERKDLKDKKLDEIESIRSKDAPKPDKGAMKASGAEKKGKGKKAAQEEQDDDEEELKLNDEAAEDGSDAEEELDFLAGFESGEDGEDSSDEEEEEEAAKNKKPFPVEQLPKVKGDSVQKKLEAKAERKKNAKTGTIYFGRIPHGFHEAEMKSYFSQFGEVTRLRLSRNKRVRQASSSLSLGRILSASFRCLQTGASKHYAFIEFQYASVAQIVQETMDNYLLSGHILVCKVIPDDQIHPKLWVGANRKFRVVPKGRQQNAKRNAPKTEAQQEAIKSRLLSREDKKRKQLAELGIEYDFAGYASKPIAKDEKDEEPVKAVKEDKKAAKKGRKSAGGDEPAKKKPRKSK</sequence>
<feature type="compositionally biased region" description="Basic and acidic residues" evidence="5">
    <location>
        <begin position="184"/>
        <end position="193"/>
    </location>
</feature>
<feature type="compositionally biased region" description="Low complexity" evidence="5">
    <location>
        <begin position="10"/>
        <end position="32"/>
    </location>
</feature>
<dbReference type="SMART" id="SM00360">
    <property type="entry name" value="RRM"/>
    <property type="match status" value="1"/>
</dbReference>
<comment type="subcellular location">
    <subcellularLocation>
        <location evidence="1">Nucleus</location>
        <location evidence="1">Nucleolus</location>
    </subcellularLocation>
</comment>
<organism evidence="7 8">
    <name type="scientific">Sporidiobolus salmonicolor</name>
    <name type="common">Yeast-like fungus</name>
    <name type="synonym">Sporobolomyces salmonicolor</name>
    <dbReference type="NCBI Taxonomy" id="5005"/>
    <lineage>
        <taxon>Eukaryota</taxon>
        <taxon>Fungi</taxon>
        <taxon>Dikarya</taxon>
        <taxon>Basidiomycota</taxon>
        <taxon>Pucciniomycotina</taxon>
        <taxon>Microbotryomycetes</taxon>
        <taxon>Sporidiobolales</taxon>
        <taxon>Sporidiobolaceae</taxon>
        <taxon>Sporobolomyces</taxon>
    </lineage>
</organism>
<feature type="compositionally biased region" description="Acidic residues" evidence="5">
    <location>
        <begin position="155"/>
        <end position="170"/>
    </location>
</feature>
<proteinExistence type="predicted"/>
<feature type="compositionally biased region" description="Basic and acidic residues" evidence="5">
    <location>
        <begin position="381"/>
        <end position="398"/>
    </location>
</feature>
<evidence type="ECO:0000256" key="3">
    <source>
        <dbReference type="ARBA" id="ARBA00023242"/>
    </source>
</evidence>
<dbReference type="SUPFAM" id="SSF54928">
    <property type="entry name" value="RNA-binding domain, RBD"/>
    <property type="match status" value="1"/>
</dbReference>
<accession>A0A0D6EPX4</accession>
<keyword evidence="8" id="KW-1185">Reference proteome</keyword>
<dbReference type="PROSITE" id="PS50102">
    <property type="entry name" value="RRM"/>
    <property type="match status" value="1"/>
</dbReference>
<evidence type="ECO:0000256" key="2">
    <source>
        <dbReference type="ARBA" id="ARBA00022884"/>
    </source>
</evidence>
<evidence type="ECO:0000256" key="4">
    <source>
        <dbReference type="PROSITE-ProRule" id="PRU00176"/>
    </source>
</evidence>
<dbReference type="Proteomes" id="UP000243876">
    <property type="component" value="Unassembled WGS sequence"/>
</dbReference>
<dbReference type="InterPro" id="IPR012677">
    <property type="entry name" value="Nucleotide-bd_a/b_plait_sf"/>
</dbReference>
<dbReference type="OrthoDB" id="21467at2759"/>